<dbReference type="InterPro" id="IPR036761">
    <property type="entry name" value="TTHA0802/YceI-like_sf"/>
</dbReference>
<proteinExistence type="predicted"/>
<dbReference type="RefSeq" id="WP_187257454.1">
    <property type="nucleotide sequence ID" value="NZ_JBHULF010000006.1"/>
</dbReference>
<feature type="signal peptide" evidence="1">
    <location>
        <begin position="1"/>
        <end position="19"/>
    </location>
</feature>
<accession>A0ABR7MBB8</accession>
<organism evidence="3 4">
    <name type="scientific">Flavihumibacter stibioxidans</name>
    <dbReference type="NCBI Taxonomy" id="1834163"/>
    <lineage>
        <taxon>Bacteria</taxon>
        <taxon>Pseudomonadati</taxon>
        <taxon>Bacteroidota</taxon>
        <taxon>Chitinophagia</taxon>
        <taxon>Chitinophagales</taxon>
        <taxon>Chitinophagaceae</taxon>
        <taxon>Flavihumibacter</taxon>
    </lineage>
</organism>
<dbReference type="PANTHER" id="PTHR34406">
    <property type="entry name" value="PROTEIN YCEI"/>
    <property type="match status" value="1"/>
</dbReference>
<dbReference type="Pfam" id="PF04264">
    <property type="entry name" value="YceI"/>
    <property type="match status" value="1"/>
</dbReference>
<feature type="chain" id="PRO_5046775531" evidence="1">
    <location>
        <begin position="20"/>
        <end position="186"/>
    </location>
</feature>
<evidence type="ECO:0000313" key="3">
    <source>
        <dbReference type="EMBL" id="MBC6492134.1"/>
    </source>
</evidence>
<feature type="domain" description="Lipid/polyisoprenoid-binding YceI-like" evidence="2">
    <location>
        <begin position="42"/>
        <end position="178"/>
    </location>
</feature>
<sequence length="186" mass="20334">MKKIMTLLALAATVNQAGAQDKYFTKTGKINFDATAKNSPENIDGLHKSVTCVLDTRTGNLQFAVLMKGFEFERALMQEHFNENYVESDKFPKAEFKGQVGGSSAEKFSKDGSYDVTVKGKLTIHGITRDVETPGKLVVSNGNINAIADFQVSLADYKIEIPQLVADKVAKTASIKVDCRLAPLKQ</sequence>
<evidence type="ECO:0000259" key="2">
    <source>
        <dbReference type="Pfam" id="PF04264"/>
    </source>
</evidence>
<protein>
    <submittedName>
        <fullName evidence="3">Polyisoprenoid-binding protein</fullName>
    </submittedName>
</protein>
<reference evidence="3 4" key="1">
    <citation type="submission" date="2016-07" db="EMBL/GenBank/DDBJ databases">
        <title>Genome analysis of Flavihumibacter stibioxidans YS-17.</title>
        <authorList>
            <person name="Shi K."/>
            <person name="Han Y."/>
            <person name="Wang G."/>
        </authorList>
    </citation>
    <scope>NUCLEOTIDE SEQUENCE [LARGE SCALE GENOMIC DNA]</scope>
    <source>
        <strain evidence="3 4">YS-17</strain>
    </source>
</reference>
<name>A0ABR7MBB8_9BACT</name>
<evidence type="ECO:0000256" key="1">
    <source>
        <dbReference type="SAM" id="SignalP"/>
    </source>
</evidence>
<evidence type="ECO:0000313" key="4">
    <source>
        <dbReference type="Proteomes" id="UP000765802"/>
    </source>
</evidence>
<dbReference type="PANTHER" id="PTHR34406:SF1">
    <property type="entry name" value="PROTEIN YCEI"/>
    <property type="match status" value="1"/>
</dbReference>
<gene>
    <name evidence="3" type="ORF">BC349_13820</name>
</gene>
<dbReference type="SUPFAM" id="SSF101874">
    <property type="entry name" value="YceI-like"/>
    <property type="match status" value="1"/>
</dbReference>
<dbReference type="InterPro" id="IPR007372">
    <property type="entry name" value="Lipid/polyisoprenoid-bd_YceI"/>
</dbReference>
<dbReference type="Proteomes" id="UP000765802">
    <property type="component" value="Unassembled WGS sequence"/>
</dbReference>
<keyword evidence="4" id="KW-1185">Reference proteome</keyword>
<dbReference type="EMBL" id="MBUA01000027">
    <property type="protein sequence ID" value="MBC6492134.1"/>
    <property type="molecule type" value="Genomic_DNA"/>
</dbReference>
<dbReference type="Gene3D" id="2.40.128.110">
    <property type="entry name" value="Lipid/polyisoprenoid-binding, YceI-like"/>
    <property type="match status" value="1"/>
</dbReference>
<comment type="caution">
    <text evidence="3">The sequence shown here is derived from an EMBL/GenBank/DDBJ whole genome shotgun (WGS) entry which is preliminary data.</text>
</comment>
<keyword evidence="1" id="KW-0732">Signal</keyword>